<dbReference type="STRING" id="930128.SAMN05192532_101145"/>
<dbReference type="GO" id="GO:0008654">
    <property type="term" value="P:phospholipid biosynthetic process"/>
    <property type="evidence" value="ECO:0007669"/>
    <property type="project" value="UniProtKB-KW"/>
</dbReference>
<evidence type="ECO:0000256" key="19">
    <source>
        <dbReference type="SAM" id="Phobius"/>
    </source>
</evidence>
<feature type="binding site" evidence="17">
    <location>
        <begin position="55"/>
        <end position="57"/>
    </location>
    <ligand>
        <name>ATP</name>
        <dbReference type="ChEBI" id="CHEBI:30616"/>
    </ligand>
</feature>
<organism evidence="20 21">
    <name type="scientific">Alteribacillus iranensis</name>
    <dbReference type="NCBI Taxonomy" id="930128"/>
    <lineage>
        <taxon>Bacteria</taxon>
        <taxon>Bacillati</taxon>
        <taxon>Bacillota</taxon>
        <taxon>Bacilli</taxon>
        <taxon>Bacillales</taxon>
        <taxon>Bacillaceae</taxon>
        <taxon>Alteribacillus</taxon>
    </lineage>
</organism>
<keyword evidence="7 17" id="KW-0547">Nucleotide-binding</keyword>
<dbReference type="Proteomes" id="UP000199516">
    <property type="component" value="Unassembled WGS sequence"/>
</dbReference>
<dbReference type="Pfam" id="PF01219">
    <property type="entry name" value="DAGK_prokar"/>
    <property type="match status" value="1"/>
</dbReference>
<protein>
    <submittedName>
        <fullName evidence="20">Undecaprenol kinase</fullName>
    </submittedName>
</protein>
<evidence type="ECO:0000256" key="18">
    <source>
        <dbReference type="PIRSR" id="PIRSR600829-4"/>
    </source>
</evidence>
<evidence type="ECO:0000256" key="17">
    <source>
        <dbReference type="PIRSR" id="PIRSR600829-3"/>
    </source>
</evidence>
<evidence type="ECO:0000313" key="21">
    <source>
        <dbReference type="Proteomes" id="UP000199516"/>
    </source>
</evidence>
<keyword evidence="6 19" id="KW-0812">Transmembrane</keyword>
<evidence type="ECO:0000256" key="5">
    <source>
        <dbReference type="ARBA" id="ARBA00022679"/>
    </source>
</evidence>
<dbReference type="PANTHER" id="PTHR34299">
    <property type="entry name" value="DIACYLGLYCEROL KINASE"/>
    <property type="match status" value="1"/>
</dbReference>
<dbReference type="GO" id="GO:0005886">
    <property type="term" value="C:plasma membrane"/>
    <property type="evidence" value="ECO:0007669"/>
    <property type="project" value="UniProtKB-SubCell"/>
</dbReference>
<evidence type="ECO:0000256" key="16">
    <source>
        <dbReference type="PIRSR" id="PIRSR600829-2"/>
    </source>
</evidence>
<name>A0A1I1ZAY2_9BACI</name>
<keyword evidence="21" id="KW-1185">Reference proteome</keyword>
<keyword evidence="18" id="KW-0479">Metal-binding</keyword>
<keyword evidence="14" id="KW-1208">Phospholipid metabolism</keyword>
<dbReference type="GO" id="GO:0016301">
    <property type="term" value="F:kinase activity"/>
    <property type="evidence" value="ECO:0007669"/>
    <property type="project" value="UniProtKB-KW"/>
</dbReference>
<comment type="subcellular location">
    <subcellularLocation>
        <location evidence="1">Cell membrane</location>
        <topology evidence="1">Multi-pass membrane protein</topology>
    </subcellularLocation>
</comment>
<keyword evidence="10 19" id="KW-1133">Transmembrane helix</keyword>
<dbReference type="GO" id="GO:0046872">
    <property type="term" value="F:metal ion binding"/>
    <property type="evidence" value="ECO:0007669"/>
    <property type="project" value="UniProtKB-KW"/>
</dbReference>
<evidence type="ECO:0000313" key="20">
    <source>
        <dbReference type="EMBL" id="SFE29004.1"/>
    </source>
</evidence>
<evidence type="ECO:0000256" key="6">
    <source>
        <dbReference type="ARBA" id="ARBA00022692"/>
    </source>
</evidence>
<evidence type="ECO:0000256" key="7">
    <source>
        <dbReference type="ARBA" id="ARBA00022741"/>
    </source>
</evidence>
<keyword evidence="3" id="KW-1003">Cell membrane</keyword>
<keyword evidence="12 19" id="KW-0472">Membrane</keyword>
<keyword evidence="18" id="KW-0460">Magnesium</keyword>
<evidence type="ECO:0000256" key="8">
    <source>
        <dbReference type="ARBA" id="ARBA00022777"/>
    </source>
</evidence>
<evidence type="ECO:0000256" key="14">
    <source>
        <dbReference type="ARBA" id="ARBA00023264"/>
    </source>
</evidence>
<keyword evidence="8 20" id="KW-0418">Kinase</keyword>
<evidence type="ECO:0000256" key="3">
    <source>
        <dbReference type="ARBA" id="ARBA00022475"/>
    </source>
</evidence>
<dbReference type="InterPro" id="IPR000829">
    <property type="entry name" value="DAGK"/>
</dbReference>
<evidence type="ECO:0000256" key="4">
    <source>
        <dbReference type="ARBA" id="ARBA00022516"/>
    </source>
</evidence>
<feature type="active site" description="Proton acceptor" evidence="15">
    <location>
        <position position="39"/>
    </location>
</feature>
<feature type="binding site" evidence="16">
    <location>
        <position position="39"/>
    </location>
    <ligand>
        <name>substrate</name>
    </ligand>
</feature>
<dbReference type="InterPro" id="IPR033717">
    <property type="entry name" value="UDPK"/>
</dbReference>
<dbReference type="GO" id="GO:0005524">
    <property type="term" value="F:ATP binding"/>
    <property type="evidence" value="ECO:0007669"/>
    <property type="project" value="UniProtKB-KW"/>
</dbReference>
<dbReference type="AlphaFoldDB" id="A0A1I1ZAY2"/>
<feature type="transmembrane region" description="Helical" evidence="19">
    <location>
        <begin position="66"/>
        <end position="87"/>
    </location>
</feature>
<comment type="similarity">
    <text evidence="2">Belongs to the bacterial diacylglycerol kinase family.</text>
</comment>
<feature type="binding site" evidence="18">
    <location>
        <position position="46"/>
    </location>
    <ligand>
        <name>a divalent metal cation</name>
        <dbReference type="ChEBI" id="CHEBI:60240"/>
    </ligand>
</feature>
<evidence type="ECO:0000256" key="12">
    <source>
        <dbReference type="ARBA" id="ARBA00023136"/>
    </source>
</evidence>
<dbReference type="InterPro" id="IPR036945">
    <property type="entry name" value="DAGK_sf"/>
</dbReference>
<keyword evidence="5" id="KW-0808">Transferase</keyword>
<evidence type="ECO:0000256" key="15">
    <source>
        <dbReference type="PIRSR" id="PIRSR600829-1"/>
    </source>
</evidence>
<sequence>MRLHFLAALCTIGMGFIFGIPLVHWLVLILVIGGMLAFETINTAIERAIDYISEEYHPLAGLVKDIAAGAVFIFSITAFIIGVLIFYHPVSELFMK</sequence>
<comment type="cofactor">
    <cofactor evidence="18">
        <name>Mg(2+)</name>
        <dbReference type="ChEBI" id="CHEBI:18420"/>
    </cofactor>
    <text evidence="18">Mn(2+), Zn(2+), Cd(2+) and Co(2+) support activity to lesser extents.</text>
</comment>
<reference evidence="20 21" key="1">
    <citation type="submission" date="2016-10" db="EMBL/GenBank/DDBJ databases">
        <authorList>
            <person name="de Groot N.N."/>
        </authorList>
    </citation>
    <scope>NUCLEOTIDE SEQUENCE [LARGE SCALE GENOMIC DNA]</scope>
    <source>
        <strain evidence="20 21">DSM 23995</strain>
    </source>
</reference>
<evidence type="ECO:0000256" key="2">
    <source>
        <dbReference type="ARBA" id="ARBA00005967"/>
    </source>
</evidence>
<evidence type="ECO:0000256" key="11">
    <source>
        <dbReference type="ARBA" id="ARBA00023098"/>
    </source>
</evidence>
<feature type="binding site" evidence="17">
    <location>
        <position position="46"/>
    </location>
    <ligand>
        <name>ATP</name>
        <dbReference type="ChEBI" id="CHEBI:30616"/>
    </ligand>
</feature>
<evidence type="ECO:0000256" key="9">
    <source>
        <dbReference type="ARBA" id="ARBA00022840"/>
    </source>
</evidence>
<evidence type="ECO:0000256" key="10">
    <source>
        <dbReference type="ARBA" id="ARBA00022989"/>
    </source>
</evidence>
<dbReference type="PANTHER" id="PTHR34299:SF1">
    <property type="entry name" value="DIACYLGLYCEROL KINASE"/>
    <property type="match status" value="1"/>
</dbReference>
<gene>
    <name evidence="20" type="ORF">SAMN05192532_101145</name>
</gene>
<accession>A0A1I1ZAY2</accession>
<keyword evidence="4" id="KW-0444">Lipid biosynthesis</keyword>
<proteinExistence type="inferred from homology"/>
<dbReference type="EMBL" id="FONT01000001">
    <property type="protein sequence ID" value="SFE29004.1"/>
    <property type="molecule type" value="Genomic_DNA"/>
</dbReference>
<evidence type="ECO:0000256" key="13">
    <source>
        <dbReference type="ARBA" id="ARBA00023209"/>
    </source>
</evidence>
<keyword evidence="11" id="KW-0443">Lipid metabolism</keyword>
<dbReference type="CDD" id="cd14265">
    <property type="entry name" value="UDPK_IM_like"/>
    <property type="match status" value="1"/>
</dbReference>
<evidence type="ECO:0000256" key="1">
    <source>
        <dbReference type="ARBA" id="ARBA00004651"/>
    </source>
</evidence>
<keyword evidence="13" id="KW-0594">Phospholipid biosynthesis</keyword>
<feature type="binding site" evidence="17">
    <location>
        <begin position="64"/>
        <end position="65"/>
    </location>
    <ligand>
        <name>ATP</name>
        <dbReference type="ChEBI" id="CHEBI:30616"/>
    </ligand>
</feature>
<dbReference type="Gene3D" id="1.10.287.3610">
    <property type="match status" value="1"/>
</dbReference>
<keyword evidence="9 17" id="KW-0067">ATP-binding</keyword>